<accession>A0AAW8J466</accession>
<keyword evidence="2" id="KW-0800">Toxin</keyword>
<dbReference type="InterPro" id="IPR006914">
    <property type="entry name" value="VENN_dom"/>
</dbReference>
<gene>
    <name evidence="6" type="ORF">RFH47_03735</name>
</gene>
<proteinExistence type="predicted"/>
<evidence type="ECO:0000313" key="7">
    <source>
        <dbReference type="Proteomes" id="UP001243844"/>
    </source>
</evidence>
<dbReference type="GO" id="GO:0090729">
    <property type="term" value="F:toxin activity"/>
    <property type="evidence" value="ECO:0007669"/>
    <property type="project" value="UniProtKB-KW"/>
</dbReference>
<dbReference type="EMBL" id="JAVIDL010000005">
    <property type="protein sequence ID" value="MDQ8934842.1"/>
    <property type="molecule type" value="Genomic_DNA"/>
</dbReference>
<comment type="subcellular location">
    <subcellularLocation>
        <location evidence="1">Target cell</location>
        <location evidence="1">Target cell cytoplasm</location>
    </subcellularLocation>
</comment>
<keyword evidence="3" id="KW-1266">Target cell cytoplasm</keyword>
<dbReference type="Pfam" id="PF04829">
    <property type="entry name" value="PT-VENN"/>
    <property type="match status" value="1"/>
</dbReference>
<evidence type="ECO:0000256" key="2">
    <source>
        <dbReference type="ARBA" id="ARBA00022656"/>
    </source>
</evidence>
<evidence type="ECO:0000313" key="6">
    <source>
        <dbReference type="EMBL" id="MDQ8934842.1"/>
    </source>
</evidence>
<dbReference type="Proteomes" id="UP001243844">
    <property type="component" value="Unassembled WGS sequence"/>
</dbReference>
<evidence type="ECO:0000256" key="4">
    <source>
        <dbReference type="ARBA" id="ARBA00023026"/>
    </source>
</evidence>
<evidence type="ECO:0000256" key="1">
    <source>
        <dbReference type="ARBA" id="ARBA00004219"/>
    </source>
</evidence>
<name>A0AAW8J466_9GAMM</name>
<evidence type="ECO:0000259" key="5">
    <source>
        <dbReference type="Pfam" id="PF04829"/>
    </source>
</evidence>
<evidence type="ECO:0000256" key="3">
    <source>
        <dbReference type="ARBA" id="ARBA00022913"/>
    </source>
</evidence>
<protein>
    <submittedName>
        <fullName evidence="6">VENN motif pre-toxin domain-containing protein</fullName>
    </submittedName>
</protein>
<keyword evidence="4" id="KW-0843">Virulence</keyword>
<feature type="domain" description="VENN motif-containing" evidence="5">
    <location>
        <begin position="143"/>
        <end position="192"/>
    </location>
</feature>
<sequence length="491" mass="51753">MNSADQDKYYSANADYAAALAKEKLTTEKWGIGGSNSRALNAVTTAITGALGGQTDLQVAANSLSPYAAQLIGEQWGHGEDKNKAAQLTAHAILGATLAYVNGGNPAAGGSAAVAAESAADYLSKPYKDNPDYQNVNGEFEANRLPEDIKTQIRDLTSAIGAVVGGTVGDSAFNAQLAGVVGQNAVENNGLESIDPNAFKEVVNDNTGQYSKDILEGSKKIFQTVKDNSSYKIASNGDFIVCVKVAGFSCAPRAGERYATSKEITEKGGETLTTVAVTYGAGKALEPVVVYISKSGVVSKVTNYFRGAGKTSQSDLVKANIDASKAARESSNFNQFSESANTLSKTVLELRKAELARLANLKVPNARHNGASVGFKSMAKDNNTVVSKIVNMKEDTQLIKNGAATNLGKDAKTGDTLYSLANGRVYAEKNGGQLYPYSGAGVHSLDRGSYRALGIYNKYGDTSAAREALKLNKISLDSQSKGYNAWREVHK</sequence>
<organism evidence="6 7">
    <name type="scientific">Acinetobacter rudis</name>
    <dbReference type="NCBI Taxonomy" id="632955"/>
    <lineage>
        <taxon>Bacteria</taxon>
        <taxon>Pseudomonadati</taxon>
        <taxon>Pseudomonadota</taxon>
        <taxon>Gammaproteobacteria</taxon>
        <taxon>Moraxellales</taxon>
        <taxon>Moraxellaceae</taxon>
        <taxon>Acinetobacter</taxon>
    </lineage>
</organism>
<reference evidence="6" key="1">
    <citation type="submission" date="2023-08" db="EMBL/GenBank/DDBJ databases">
        <title>Emergence of clinically-relevant ST2 carbapenem-resistant Acinetobacter baumannii strains in hospital sewages in Zhejiang, East of China.</title>
        <authorList>
            <person name="Kaichao C."/>
            <person name="Zhang R."/>
        </authorList>
    </citation>
    <scope>NUCLEOTIDE SEQUENCE</scope>
    <source>
        <strain evidence="6">M-RB-37</strain>
    </source>
</reference>
<dbReference type="AlphaFoldDB" id="A0AAW8J466"/>
<comment type="caution">
    <text evidence="6">The sequence shown here is derived from an EMBL/GenBank/DDBJ whole genome shotgun (WGS) entry which is preliminary data.</text>
</comment>